<dbReference type="OrthoDB" id="10617597at2759"/>
<dbReference type="EMBL" id="QJKJ01005116">
    <property type="protein sequence ID" value="RDX91469.1"/>
    <property type="molecule type" value="Genomic_DNA"/>
</dbReference>
<feature type="non-terminal residue" evidence="1">
    <location>
        <position position="1"/>
    </location>
</feature>
<reference evidence="1" key="1">
    <citation type="submission" date="2018-05" db="EMBL/GenBank/DDBJ databases">
        <title>Draft genome of Mucuna pruriens seed.</title>
        <authorList>
            <person name="Nnadi N.E."/>
            <person name="Vos R."/>
            <person name="Hasami M.H."/>
            <person name="Devisetty U.K."/>
            <person name="Aguiy J.C."/>
        </authorList>
    </citation>
    <scope>NUCLEOTIDE SEQUENCE [LARGE SCALE GENOMIC DNA]</scope>
    <source>
        <strain evidence="1">JCA_2017</strain>
    </source>
</reference>
<proteinExistence type="predicted"/>
<dbReference type="AlphaFoldDB" id="A0A371GLM9"/>
<evidence type="ECO:0000313" key="2">
    <source>
        <dbReference type="Proteomes" id="UP000257109"/>
    </source>
</evidence>
<evidence type="ECO:0000313" key="1">
    <source>
        <dbReference type="EMBL" id="RDX91469.1"/>
    </source>
</evidence>
<dbReference type="Proteomes" id="UP000257109">
    <property type="component" value="Unassembled WGS sequence"/>
</dbReference>
<name>A0A371GLM9_MUCPR</name>
<sequence length="189" mass="21626">MFKSTRFGNASETGITSFIKSLTRITHVEPWWDSFCRFFNVPTERAKIYSGVILFRLDTETMDSGKALRHYPSWIEASTTLLIKVLAKQANKLNEKALCLRANLEAVIYRFEEPKKKKWLCGNWGKSNVEVVGPGSDALVEKFKFQMSDYKNSVTSRLFFLDLAPDASDYSNPFASLHTFGKQLIEFSQ</sequence>
<gene>
    <name evidence="1" type="ORF">CR513_26547</name>
</gene>
<organism evidence="1 2">
    <name type="scientific">Mucuna pruriens</name>
    <name type="common">Velvet bean</name>
    <name type="synonym">Dolichos pruriens</name>
    <dbReference type="NCBI Taxonomy" id="157652"/>
    <lineage>
        <taxon>Eukaryota</taxon>
        <taxon>Viridiplantae</taxon>
        <taxon>Streptophyta</taxon>
        <taxon>Embryophyta</taxon>
        <taxon>Tracheophyta</taxon>
        <taxon>Spermatophyta</taxon>
        <taxon>Magnoliopsida</taxon>
        <taxon>eudicotyledons</taxon>
        <taxon>Gunneridae</taxon>
        <taxon>Pentapetalae</taxon>
        <taxon>rosids</taxon>
        <taxon>fabids</taxon>
        <taxon>Fabales</taxon>
        <taxon>Fabaceae</taxon>
        <taxon>Papilionoideae</taxon>
        <taxon>50 kb inversion clade</taxon>
        <taxon>NPAAA clade</taxon>
        <taxon>indigoferoid/millettioid clade</taxon>
        <taxon>Phaseoleae</taxon>
        <taxon>Mucuna</taxon>
    </lineage>
</organism>
<accession>A0A371GLM9</accession>
<protein>
    <submittedName>
        <fullName evidence="1">Uncharacterized protein</fullName>
    </submittedName>
</protein>
<keyword evidence="2" id="KW-1185">Reference proteome</keyword>
<comment type="caution">
    <text evidence="1">The sequence shown here is derived from an EMBL/GenBank/DDBJ whole genome shotgun (WGS) entry which is preliminary data.</text>
</comment>